<dbReference type="AlphaFoldDB" id="A0A2X2GXJ1"/>
<accession>A0A2X2GXJ1</accession>
<sequence>MKHDDQNSDDTFSALLKVLAVVVIAIFIIAVWYFI</sequence>
<keyword evidence="1" id="KW-0472">Membrane</keyword>
<protein>
    <submittedName>
        <fullName evidence="2">Uncharacterized protein</fullName>
    </submittedName>
</protein>
<keyword evidence="1" id="KW-0812">Transmembrane</keyword>
<feature type="transmembrane region" description="Helical" evidence="1">
    <location>
        <begin position="12"/>
        <end position="34"/>
    </location>
</feature>
<dbReference type="Proteomes" id="UP000255529">
    <property type="component" value="Unassembled WGS sequence"/>
</dbReference>
<name>A0A2X2GXJ1_9GAMM</name>
<organism evidence="2 3">
    <name type="scientific">Serratia quinivorans</name>
    <dbReference type="NCBI Taxonomy" id="137545"/>
    <lineage>
        <taxon>Bacteria</taxon>
        <taxon>Pseudomonadati</taxon>
        <taxon>Pseudomonadota</taxon>
        <taxon>Gammaproteobacteria</taxon>
        <taxon>Enterobacterales</taxon>
        <taxon>Yersiniaceae</taxon>
        <taxon>Serratia</taxon>
    </lineage>
</organism>
<keyword evidence="1" id="KW-1133">Transmembrane helix</keyword>
<evidence type="ECO:0000256" key="1">
    <source>
        <dbReference type="SAM" id="Phobius"/>
    </source>
</evidence>
<proteinExistence type="predicted"/>
<dbReference type="EMBL" id="UGYN01000002">
    <property type="protein sequence ID" value="SUI92937.1"/>
    <property type="molecule type" value="Genomic_DNA"/>
</dbReference>
<gene>
    <name evidence="2" type="ORF">NCTC11544_05685</name>
</gene>
<evidence type="ECO:0000313" key="2">
    <source>
        <dbReference type="EMBL" id="SUI92937.1"/>
    </source>
</evidence>
<evidence type="ECO:0000313" key="3">
    <source>
        <dbReference type="Proteomes" id="UP000255529"/>
    </source>
</evidence>
<reference evidence="2 3" key="1">
    <citation type="submission" date="2018-06" db="EMBL/GenBank/DDBJ databases">
        <authorList>
            <consortium name="Pathogen Informatics"/>
            <person name="Doyle S."/>
        </authorList>
    </citation>
    <scope>NUCLEOTIDE SEQUENCE [LARGE SCALE GENOMIC DNA]</scope>
    <source>
        <strain evidence="2 3">NCTC11544</strain>
    </source>
</reference>